<protein>
    <submittedName>
        <fullName evidence="1">Uncharacterized protein</fullName>
    </submittedName>
</protein>
<evidence type="ECO:0000313" key="2">
    <source>
        <dbReference type="Proteomes" id="UP000887116"/>
    </source>
</evidence>
<sequence>MNLPIKNQLFISRKESYDYLISSEKMSKIRPPTQKWWANSSFYLTGVEEYQKPNKFLTRNLLIPKSDPMRNWNWISESGDYKDNKGSIAERLFLLCTMLKNLNQGFFYEGMTLSTF</sequence>
<name>A0A8X6EXQ6_TRICU</name>
<proteinExistence type="predicted"/>
<keyword evidence="2" id="KW-1185">Reference proteome</keyword>
<dbReference type="AlphaFoldDB" id="A0A8X6EXQ6"/>
<evidence type="ECO:0000313" key="1">
    <source>
        <dbReference type="EMBL" id="GFQ65410.1"/>
    </source>
</evidence>
<reference evidence="1" key="1">
    <citation type="submission" date="2020-07" db="EMBL/GenBank/DDBJ databases">
        <title>Multicomponent nature underlies the extraordinary mechanical properties of spider dragline silk.</title>
        <authorList>
            <person name="Kono N."/>
            <person name="Nakamura H."/>
            <person name="Mori M."/>
            <person name="Yoshida Y."/>
            <person name="Ohtoshi R."/>
            <person name="Malay A.D."/>
            <person name="Moran D.A.P."/>
            <person name="Tomita M."/>
            <person name="Numata K."/>
            <person name="Arakawa K."/>
        </authorList>
    </citation>
    <scope>NUCLEOTIDE SEQUENCE</scope>
</reference>
<comment type="caution">
    <text evidence="1">The sequence shown here is derived from an EMBL/GenBank/DDBJ whole genome shotgun (WGS) entry which is preliminary data.</text>
</comment>
<dbReference type="EMBL" id="BMAO01030058">
    <property type="protein sequence ID" value="GFQ65410.1"/>
    <property type="molecule type" value="Genomic_DNA"/>
</dbReference>
<organism evidence="1 2">
    <name type="scientific">Trichonephila clavata</name>
    <name type="common">Joro spider</name>
    <name type="synonym">Nephila clavata</name>
    <dbReference type="NCBI Taxonomy" id="2740835"/>
    <lineage>
        <taxon>Eukaryota</taxon>
        <taxon>Metazoa</taxon>
        <taxon>Ecdysozoa</taxon>
        <taxon>Arthropoda</taxon>
        <taxon>Chelicerata</taxon>
        <taxon>Arachnida</taxon>
        <taxon>Araneae</taxon>
        <taxon>Araneomorphae</taxon>
        <taxon>Entelegynae</taxon>
        <taxon>Araneoidea</taxon>
        <taxon>Nephilidae</taxon>
        <taxon>Trichonephila</taxon>
    </lineage>
</organism>
<dbReference type="Proteomes" id="UP000887116">
    <property type="component" value="Unassembled WGS sequence"/>
</dbReference>
<gene>
    <name evidence="1" type="ORF">TNCT_168671</name>
</gene>
<accession>A0A8X6EXQ6</accession>